<sequence>MVKTAERRAGSPDPEKYVSLREAAKRRGLAVGSIRNWILTGRLPATKGAGGVWWIHVDDLDNVELMRAPSRAQQTEA</sequence>
<dbReference type="SUPFAM" id="SSF46955">
    <property type="entry name" value="Putative DNA-binding domain"/>
    <property type="match status" value="1"/>
</dbReference>
<dbReference type="Pfam" id="PF12728">
    <property type="entry name" value="HTH_17"/>
    <property type="match status" value="1"/>
</dbReference>
<reference evidence="2" key="1">
    <citation type="submission" date="2020-02" db="EMBL/GenBank/DDBJ databases">
        <authorList>
            <person name="Meier V. D."/>
        </authorList>
    </citation>
    <scope>NUCLEOTIDE SEQUENCE</scope>
    <source>
        <strain evidence="2">AVDCRST_MAG93</strain>
    </source>
</reference>
<dbReference type="InterPro" id="IPR009061">
    <property type="entry name" value="DNA-bd_dom_put_sf"/>
</dbReference>
<accession>A0A6J4HCD8</accession>
<proteinExistence type="predicted"/>
<evidence type="ECO:0000259" key="1">
    <source>
        <dbReference type="Pfam" id="PF12728"/>
    </source>
</evidence>
<dbReference type="EMBL" id="CADCTR010000138">
    <property type="protein sequence ID" value="CAA9220535.1"/>
    <property type="molecule type" value="Genomic_DNA"/>
</dbReference>
<feature type="domain" description="Helix-turn-helix" evidence="1">
    <location>
        <begin position="17"/>
        <end position="61"/>
    </location>
</feature>
<protein>
    <recommendedName>
        <fullName evidence="1">Helix-turn-helix domain-containing protein</fullName>
    </recommendedName>
</protein>
<evidence type="ECO:0000313" key="2">
    <source>
        <dbReference type="EMBL" id="CAA9220535.1"/>
    </source>
</evidence>
<organism evidence="2">
    <name type="scientific">uncultured Chloroflexia bacterium</name>
    <dbReference type="NCBI Taxonomy" id="1672391"/>
    <lineage>
        <taxon>Bacteria</taxon>
        <taxon>Bacillati</taxon>
        <taxon>Chloroflexota</taxon>
        <taxon>Chloroflexia</taxon>
        <taxon>environmental samples</taxon>
    </lineage>
</organism>
<dbReference type="AlphaFoldDB" id="A0A6J4HCD8"/>
<gene>
    <name evidence="2" type="ORF">AVDCRST_MAG93-422</name>
</gene>
<dbReference type="InterPro" id="IPR041657">
    <property type="entry name" value="HTH_17"/>
</dbReference>
<name>A0A6J4HCD8_9CHLR</name>